<reference evidence="17 18" key="1">
    <citation type="submission" date="2018-11" db="EMBL/GenBank/DDBJ databases">
        <title>Erythrobacter spongiae sp. nov., isolated from a marine sponge.</title>
        <authorList>
            <person name="Zhuang L."/>
            <person name="Luo L."/>
        </authorList>
    </citation>
    <scope>NUCLEOTIDE SEQUENCE [LARGE SCALE GENOMIC DNA]</scope>
    <source>
        <strain evidence="17 18">HN-E23</strain>
    </source>
</reference>
<evidence type="ECO:0000256" key="1">
    <source>
        <dbReference type="ARBA" id="ARBA00001936"/>
    </source>
</evidence>
<comment type="pathway">
    <text evidence="3 14">Purine metabolism; IMP biosynthesis via de novo pathway; N(1)-(5-phospho-D-ribosyl)glycinamide from 5-phospho-alpha-D-ribose 1-diphosphate: step 2/2.</text>
</comment>
<evidence type="ECO:0000256" key="8">
    <source>
        <dbReference type="ARBA" id="ARBA00022755"/>
    </source>
</evidence>
<sequence length="428" mass="44014">MNILVLGSGGREHALCWKLAQCRAIRENGGTLFASPGNPGIAQCATLAKIDAGDHAAVVAFARAKDIGLVVIGPEAPLVAGLADSLRGAGVPVFGPSKAAARLEGSKSFTKDLCARAGIPTAGYVHATSLPDAKAALDRFAAPWVLKADGLAAGKGVVIAETREAAEDALVEMFGGAFGEAGAEVVIEEFMKGEEVSLFALSDGETVVPFGTAQDHKRVGEGDTGPNTGGMGAYSPARVLTEGLLARAMTEIVAPTVRQMAAEGAPYSGVLYAGLMLTDDGPKLVEYNCRFGDPECQVLMVRLDSDLADAMLACANGTLAGRPAPRFSDETALTVVMAAKGYPGTPEKGGSIDLGGAEADGAIVFHAGTARGEDGTLTANGGRVLNVTATGDTVHEARHRAYRGVDAISFASGFTRRDIGWREVEREG</sequence>
<comment type="similarity">
    <text evidence="11 14">Belongs to the GARS family.</text>
</comment>
<dbReference type="SUPFAM" id="SSF56059">
    <property type="entry name" value="Glutathione synthetase ATP-binding domain-like"/>
    <property type="match status" value="1"/>
</dbReference>
<dbReference type="InterPro" id="IPR020561">
    <property type="entry name" value="PRibGlycinamid_synth_ATP-grasp"/>
</dbReference>
<evidence type="ECO:0000256" key="14">
    <source>
        <dbReference type="HAMAP-Rule" id="MF_00138"/>
    </source>
</evidence>
<evidence type="ECO:0000313" key="18">
    <source>
        <dbReference type="Proteomes" id="UP000275232"/>
    </source>
</evidence>
<evidence type="ECO:0000259" key="16">
    <source>
        <dbReference type="PROSITE" id="PS50975"/>
    </source>
</evidence>
<dbReference type="GO" id="GO:0005524">
    <property type="term" value="F:ATP binding"/>
    <property type="evidence" value="ECO:0007669"/>
    <property type="project" value="UniProtKB-UniRule"/>
</dbReference>
<evidence type="ECO:0000256" key="4">
    <source>
        <dbReference type="ARBA" id="ARBA00013255"/>
    </source>
</evidence>
<dbReference type="Pfam" id="PF01071">
    <property type="entry name" value="GARS_A"/>
    <property type="match status" value="1"/>
</dbReference>
<keyword evidence="8 14" id="KW-0658">Purine biosynthesis</keyword>
<dbReference type="RefSeq" id="WP_123880030.1">
    <property type="nucleotide sequence ID" value="NZ_RPFZ01000001.1"/>
</dbReference>
<dbReference type="InterPro" id="IPR020560">
    <property type="entry name" value="PRibGlycinamide_synth_C-dom"/>
</dbReference>
<comment type="catalytic activity">
    <reaction evidence="14">
        <text>5-phospho-beta-D-ribosylamine + glycine + ATP = N(1)-(5-phospho-beta-D-ribosyl)glycinamide + ADP + phosphate + H(+)</text>
        <dbReference type="Rhea" id="RHEA:17453"/>
        <dbReference type="ChEBI" id="CHEBI:15378"/>
        <dbReference type="ChEBI" id="CHEBI:30616"/>
        <dbReference type="ChEBI" id="CHEBI:43474"/>
        <dbReference type="ChEBI" id="CHEBI:57305"/>
        <dbReference type="ChEBI" id="CHEBI:58681"/>
        <dbReference type="ChEBI" id="CHEBI:143788"/>
        <dbReference type="ChEBI" id="CHEBI:456216"/>
        <dbReference type="EC" id="6.3.4.13"/>
    </reaction>
</comment>
<dbReference type="Gene3D" id="3.30.1490.20">
    <property type="entry name" value="ATP-grasp fold, A domain"/>
    <property type="match status" value="1"/>
</dbReference>
<evidence type="ECO:0000256" key="13">
    <source>
        <dbReference type="ARBA" id="ARBA00042864"/>
    </source>
</evidence>
<evidence type="ECO:0000256" key="7">
    <source>
        <dbReference type="ARBA" id="ARBA00022741"/>
    </source>
</evidence>
<dbReference type="InterPro" id="IPR013815">
    <property type="entry name" value="ATP_grasp_subdomain_1"/>
</dbReference>
<evidence type="ECO:0000256" key="12">
    <source>
        <dbReference type="ARBA" id="ARBA00042242"/>
    </source>
</evidence>
<dbReference type="PROSITE" id="PS50975">
    <property type="entry name" value="ATP_GRASP"/>
    <property type="match status" value="1"/>
</dbReference>
<dbReference type="InterPro" id="IPR011054">
    <property type="entry name" value="Rudment_hybrid_motif"/>
</dbReference>
<dbReference type="PANTHER" id="PTHR43472">
    <property type="entry name" value="PHOSPHORIBOSYLAMINE--GLYCINE LIGASE"/>
    <property type="match status" value="1"/>
</dbReference>
<dbReference type="Gene3D" id="3.30.470.20">
    <property type="entry name" value="ATP-grasp fold, B domain"/>
    <property type="match status" value="1"/>
</dbReference>
<evidence type="ECO:0000256" key="2">
    <source>
        <dbReference type="ARBA" id="ARBA00001946"/>
    </source>
</evidence>
<gene>
    <name evidence="14 17" type="primary">purD</name>
    <name evidence="17" type="ORF">EG799_07680</name>
</gene>
<keyword evidence="18" id="KW-1185">Reference proteome</keyword>
<keyword evidence="6" id="KW-0479">Metal-binding</keyword>
<evidence type="ECO:0000256" key="6">
    <source>
        <dbReference type="ARBA" id="ARBA00022723"/>
    </source>
</evidence>
<dbReference type="Gene3D" id="3.90.600.10">
    <property type="entry name" value="Phosphoribosylglycinamide synthetase, C-terminal domain"/>
    <property type="match status" value="1"/>
</dbReference>
<dbReference type="SMART" id="SM01210">
    <property type="entry name" value="GARS_C"/>
    <property type="match status" value="1"/>
</dbReference>
<dbReference type="AlphaFoldDB" id="A0A3N5CSE1"/>
<dbReference type="GO" id="GO:0006189">
    <property type="term" value="P:'de novo' IMP biosynthetic process"/>
    <property type="evidence" value="ECO:0007669"/>
    <property type="project" value="UniProtKB-UniRule"/>
</dbReference>
<evidence type="ECO:0000256" key="9">
    <source>
        <dbReference type="ARBA" id="ARBA00022840"/>
    </source>
</evidence>
<dbReference type="UniPathway" id="UPA00074">
    <property type="reaction ID" value="UER00125"/>
</dbReference>
<dbReference type="Pfam" id="PF02844">
    <property type="entry name" value="GARS_N"/>
    <property type="match status" value="1"/>
</dbReference>
<organism evidence="17 18">
    <name type="scientific">Aurantiacibacter spongiae</name>
    <dbReference type="NCBI Taxonomy" id="2488860"/>
    <lineage>
        <taxon>Bacteria</taxon>
        <taxon>Pseudomonadati</taxon>
        <taxon>Pseudomonadota</taxon>
        <taxon>Alphaproteobacteria</taxon>
        <taxon>Sphingomonadales</taxon>
        <taxon>Erythrobacteraceae</taxon>
        <taxon>Aurantiacibacter</taxon>
    </lineage>
</organism>
<dbReference type="InterPro" id="IPR000115">
    <property type="entry name" value="PRibGlycinamide_synth"/>
</dbReference>
<dbReference type="Proteomes" id="UP000275232">
    <property type="component" value="Unassembled WGS sequence"/>
</dbReference>
<evidence type="ECO:0000256" key="15">
    <source>
        <dbReference type="PROSITE-ProRule" id="PRU00409"/>
    </source>
</evidence>
<dbReference type="Gene3D" id="3.40.50.20">
    <property type="match status" value="1"/>
</dbReference>
<dbReference type="GO" id="GO:0009113">
    <property type="term" value="P:purine nucleobase biosynthetic process"/>
    <property type="evidence" value="ECO:0007669"/>
    <property type="project" value="InterPro"/>
</dbReference>
<dbReference type="InterPro" id="IPR037123">
    <property type="entry name" value="PRibGlycinamide_synth_C_sf"/>
</dbReference>
<dbReference type="PANTHER" id="PTHR43472:SF1">
    <property type="entry name" value="PHOSPHORIBOSYLAMINE--GLYCINE LIGASE, CHLOROPLASTIC"/>
    <property type="match status" value="1"/>
</dbReference>
<name>A0A3N5CSE1_9SPHN</name>
<keyword evidence="9 15" id="KW-0067">ATP-binding</keyword>
<dbReference type="InterPro" id="IPR020562">
    <property type="entry name" value="PRibGlycinamide_synth_N"/>
</dbReference>
<dbReference type="GO" id="GO:0004637">
    <property type="term" value="F:phosphoribosylamine-glycine ligase activity"/>
    <property type="evidence" value="ECO:0007669"/>
    <property type="project" value="UniProtKB-UniRule"/>
</dbReference>
<evidence type="ECO:0000256" key="10">
    <source>
        <dbReference type="ARBA" id="ARBA00023211"/>
    </source>
</evidence>
<evidence type="ECO:0000256" key="11">
    <source>
        <dbReference type="ARBA" id="ARBA00038345"/>
    </source>
</evidence>
<evidence type="ECO:0000313" key="17">
    <source>
        <dbReference type="EMBL" id="RPF71507.1"/>
    </source>
</evidence>
<feature type="domain" description="ATP-grasp" evidence="16">
    <location>
        <begin position="111"/>
        <end position="316"/>
    </location>
</feature>
<dbReference type="FunFam" id="3.30.470.20:FF:000018">
    <property type="entry name" value="Trifunctional purine biosynthetic protein adenosine-3"/>
    <property type="match status" value="1"/>
</dbReference>
<dbReference type="SUPFAM" id="SSF52440">
    <property type="entry name" value="PreATP-grasp domain"/>
    <property type="match status" value="1"/>
</dbReference>
<dbReference type="PROSITE" id="PS00184">
    <property type="entry name" value="GARS"/>
    <property type="match status" value="1"/>
</dbReference>
<dbReference type="SUPFAM" id="SSF51246">
    <property type="entry name" value="Rudiment single hybrid motif"/>
    <property type="match status" value="1"/>
</dbReference>
<accession>A0A3N5CSE1</accession>
<dbReference type="InterPro" id="IPR020559">
    <property type="entry name" value="PRibGlycinamide_synth_CS"/>
</dbReference>
<dbReference type="OrthoDB" id="9807240at2"/>
<dbReference type="InterPro" id="IPR016185">
    <property type="entry name" value="PreATP-grasp_dom_sf"/>
</dbReference>
<keyword evidence="10" id="KW-0464">Manganese</keyword>
<dbReference type="InterPro" id="IPR011761">
    <property type="entry name" value="ATP-grasp"/>
</dbReference>
<comment type="caution">
    <text evidence="17">The sequence shown here is derived from an EMBL/GenBank/DDBJ whole genome shotgun (WGS) entry which is preliminary data.</text>
</comment>
<protein>
    <recommendedName>
        <fullName evidence="4 14">Phosphoribosylamine--glycine ligase</fullName>
        <ecNumber evidence="4 14">6.3.4.13</ecNumber>
    </recommendedName>
    <alternativeName>
        <fullName evidence="14">GARS</fullName>
    </alternativeName>
    <alternativeName>
        <fullName evidence="12 14">Glycinamide ribonucleotide synthetase</fullName>
    </alternativeName>
    <alternativeName>
        <fullName evidence="13 14">Phosphoribosylglycinamide synthetase</fullName>
    </alternativeName>
</protein>
<evidence type="ECO:0000256" key="5">
    <source>
        <dbReference type="ARBA" id="ARBA00022598"/>
    </source>
</evidence>
<dbReference type="EC" id="6.3.4.13" evidence="4 14"/>
<dbReference type="NCBIfam" id="TIGR00877">
    <property type="entry name" value="purD"/>
    <property type="match status" value="1"/>
</dbReference>
<comment type="cofactor">
    <cofactor evidence="1">
        <name>Mn(2+)</name>
        <dbReference type="ChEBI" id="CHEBI:29035"/>
    </cofactor>
</comment>
<dbReference type="GO" id="GO:0046872">
    <property type="term" value="F:metal ion binding"/>
    <property type="evidence" value="ECO:0007669"/>
    <property type="project" value="UniProtKB-KW"/>
</dbReference>
<keyword evidence="5 14" id="KW-0436">Ligase</keyword>
<dbReference type="Pfam" id="PF02843">
    <property type="entry name" value="GARS_C"/>
    <property type="match status" value="1"/>
</dbReference>
<keyword evidence="7 15" id="KW-0547">Nucleotide-binding</keyword>
<evidence type="ECO:0000256" key="3">
    <source>
        <dbReference type="ARBA" id="ARBA00005174"/>
    </source>
</evidence>
<dbReference type="EMBL" id="RPFZ01000001">
    <property type="protein sequence ID" value="RPF71507.1"/>
    <property type="molecule type" value="Genomic_DNA"/>
</dbReference>
<dbReference type="SMART" id="SM01209">
    <property type="entry name" value="GARS_A"/>
    <property type="match status" value="1"/>
</dbReference>
<dbReference type="HAMAP" id="MF_00138">
    <property type="entry name" value="GARS"/>
    <property type="match status" value="1"/>
</dbReference>
<comment type="cofactor">
    <cofactor evidence="2">
        <name>Mg(2+)</name>
        <dbReference type="ChEBI" id="CHEBI:18420"/>
    </cofactor>
</comment>
<proteinExistence type="inferred from homology"/>